<proteinExistence type="predicted"/>
<name>A0AA91ICA8_VARPD</name>
<evidence type="ECO:0000313" key="3">
    <source>
        <dbReference type="Proteomes" id="UP000077852"/>
    </source>
</evidence>
<dbReference type="InterPro" id="IPR005122">
    <property type="entry name" value="Uracil-DNA_glycosylase-like"/>
</dbReference>
<reference evidence="2 3" key="1">
    <citation type="submission" date="2016-03" db="EMBL/GenBank/DDBJ databases">
        <title>Genome sequence of Variovorax paradoxus KB5.</title>
        <authorList>
            <person name="Jeong H."/>
            <person name="Hong C.E."/>
            <person name="Jo S.H."/>
            <person name="Park J.M."/>
        </authorList>
    </citation>
    <scope>NUCLEOTIDE SEQUENCE [LARGE SCALE GENOMIC DNA]</scope>
    <source>
        <strain evidence="2 3">KB5</strain>
    </source>
</reference>
<evidence type="ECO:0000313" key="2">
    <source>
        <dbReference type="EMBL" id="OAK65924.1"/>
    </source>
</evidence>
<organism evidence="2 3">
    <name type="scientific">Variovorax paradoxus</name>
    <dbReference type="NCBI Taxonomy" id="34073"/>
    <lineage>
        <taxon>Bacteria</taxon>
        <taxon>Pseudomonadati</taxon>
        <taxon>Pseudomonadota</taxon>
        <taxon>Betaproteobacteria</taxon>
        <taxon>Burkholderiales</taxon>
        <taxon>Comamonadaceae</taxon>
        <taxon>Variovorax</taxon>
    </lineage>
</organism>
<feature type="domain" description="Uracil-DNA glycosylase-like" evidence="1">
    <location>
        <begin position="150"/>
        <end position="352"/>
    </location>
</feature>
<dbReference type="Proteomes" id="UP000077852">
    <property type="component" value="Unassembled WGS sequence"/>
</dbReference>
<dbReference type="Pfam" id="PF03167">
    <property type="entry name" value="UDG"/>
    <property type="match status" value="1"/>
</dbReference>
<accession>A0AA91ICA8</accession>
<evidence type="ECO:0000259" key="1">
    <source>
        <dbReference type="Pfam" id="PF03167"/>
    </source>
</evidence>
<protein>
    <recommendedName>
        <fullName evidence="1">Uracil-DNA glycosylase-like domain-containing protein</fullName>
    </recommendedName>
</protein>
<dbReference type="AlphaFoldDB" id="A0AA91ICA8"/>
<gene>
    <name evidence="2" type="ORF">A3K87_09075</name>
</gene>
<sequence>MEGLARTFEQRGARVAIQQTYISIHADLGKALAELGRVLSGAREAETVAEAAAGDSKGALAPVPPPVSANSGLGLQADCGSTISRLSTENDCTDKHALLRALVAAPALFAGRPENAQLLPGTLSYSTPFRGTAFGCSTLDEVAAALDTRSLDVLILGSNPNAGELTAGSPYGTLEEQLRSSYFGEAYFGADRSPRPGWAPQSDSKPGWRSLFRAIEKAGLSSDAVAMVNYLPWGSSTLPDLVQALDSDLLQRAIEFGDRQLSRLLALFRPKVVIVVRSLTETKGFHSPLLAGWKESSGQSSINVATMAGGTKRFHFFAGGLQAVPPRLLLHMPHPGYLQISNAGAPAFEEVVARLMMDSLLQIKPDQTPAPN</sequence>
<comment type="caution">
    <text evidence="2">The sequence shown here is derived from an EMBL/GenBank/DDBJ whole genome shotgun (WGS) entry which is preliminary data.</text>
</comment>
<dbReference type="EMBL" id="LVHG01000027">
    <property type="protein sequence ID" value="OAK65924.1"/>
    <property type="molecule type" value="Genomic_DNA"/>
</dbReference>